<keyword evidence="4" id="KW-1185">Reference proteome</keyword>
<dbReference type="PANTHER" id="PTHR39200">
    <property type="entry name" value="HYPOTHETICAL EXPORTED PROTEIN"/>
    <property type="match status" value="1"/>
</dbReference>
<dbReference type="Gene3D" id="2.160.20.120">
    <property type="match status" value="1"/>
</dbReference>
<sequence length="243" mass="25878">MNKILSLLAISVVLFTTACSHEGDLFGPSVRGTGPTQSETRTLNSFSRLDLKIDAELLLTQGSPQQVRIEAQRNILDVLETELNNDQLQIEYGRYNVRGHDPIRIHITVPNLTELEVSGSGKASTTAPWTATNFRLGVSGSGEANCNFAQVDALRTSVTGSGEVKLSGNAPSHNVNISGSGRVSAYDLTALDTYVSISGSGRSYVRTARTLNVDITGSGSVYYKGNPTISSRVTGSGRVLADN</sequence>
<dbReference type="EMBL" id="JACXAD010000004">
    <property type="protein sequence ID" value="MBD2767193.1"/>
    <property type="molecule type" value="Genomic_DNA"/>
</dbReference>
<organism evidence="3 4">
    <name type="scientific">Hymenobacter montanus</name>
    <dbReference type="NCBI Taxonomy" id="2771359"/>
    <lineage>
        <taxon>Bacteria</taxon>
        <taxon>Pseudomonadati</taxon>
        <taxon>Bacteroidota</taxon>
        <taxon>Cytophagia</taxon>
        <taxon>Cytophagales</taxon>
        <taxon>Hymenobacteraceae</taxon>
        <taxon>Hymenobacter</taxon>
    </lineage>
</organism>
<dbReference type="AlphaFoldDB" id="A0A927BBR1"/>
<protein>
    <submittedName>
        <fullName evidence="3">DUF2807 domain-containing protein</fullName>
    </submittedName>
</protein>
<feature type="signal peptide" evidence="1">
    <location>
        <begin position="1"/>
        <end position="20"/>
    </location>
</feature>
<name>A0A927BBR1_9BACT</name>
<comment type="caution">
    <text evidence="3">The sequence shown here is derived from an EMBL/GenBank/DDBJ whole genome shotgun (WGS) entry which is preliminary data.</text>
</comment>
<evidence type="ECO:0000259" key="2">
    <source>
        <dbReference type="Pfam" id="PF10988"/>
    </source>
</evidence>
<dbReference type="Pfam" id="PF10988">
    <property type="entry name" value="DUF2807"/>
    <property type="match status" value="1"/>
</dbReference>
<gene>
    <name evidence="3" type="ORF">IC235_04725</name>
</gene>
<dbReference type="RefSeq" id="WP_191004025.1">
    <property type="nucleotide sequence ID" value="NZ_JACXAD010000004.1"/>
</dbReference>
<feature type="chain" id="PRO_5037687651" evidence="1">
    <location>
        <begin position="21"/>
        <end position="243"/>
    </location>
</feature>
<evidence type="ECO:0000256" key="1">
    <source>
        <dbReference type="SAM" id="SignalP"/>
    </source>
</evidence>
<keyword evidence="1" id="KW-0732">Signal</keyword>
<evidence type="ECO:0000313" key="3">
    <source>
        <dbReference type="EMBL" id="MBD2767193.1"/>
    </source>
</evidence>
<dbReference type="PROSITE" id="PS51257">
    <property type="entry name" value="PROKAR_LIPOPROTEIN"/>
    <property type="match status" value="1"/>
</dbReference>
<dbReference type="PANTHER" id="PTHR39200:SF1">
    <property type="entry name" value="AUTO-TRANSPORTER ADHESIN HEAD GIN DOMAIN-CONTAINING PROTEIN-RELATED"/>
    <property type="match status" value="1"/>
</dbReference>
<feature type="domain" description="Putative auto-transporter adhesin head GIN" evidence="2">
    <location>
        <begin position="46"/>
        <end position="227"/>
    </location>
</feature>
<proteinExistence type="predicted"/>
<dbReference type="Proteomes" id="UP000612233">
    <property type="component" value="Unassembled WGS sequence"/>
</dbReference>
<reference evidence="3" key="1">
    <citation type="submission" date="2020-09" db="EMBL/GenBank/DDBJ databases">
        <authorList>
            <person name="Kim M.K."/>
        </authorList>
    </citation>
    <scope>NUCLEOTIDE SEQUENCE</scope>
    <source>
        <strain evidence="3">BT664</strain>
    </source>
</reference>
<evidence type="ECO:0000313" key="4">
    <source>
        <dbReference type="Proteomes" id="UP000612233"/>
    </source>
</evidence>
<accession>A0A927BBR1</accession>
<dbReference type="InterPro" id="IPR021255">
    <property type="entry name" value="DUF2807"/>
</dbReference>